<feature type="region of interest" description="Disordered" evidence="1">
    <location>
        <begin position="672"/>
        <end position="700"/>
    </location>
</feature>
<dbReference type="GeneID" id="54406288"/>
<evidence type="ECO:0000313" key="2">
    <source>
        <dbReference type="EMBL" id="KAF2129322.1"/>
    </source>
</evidence>
<dbReference type="AlphaFoldDB" id="A0A6A6ABK2"/>
<proteinExistence type="predicted"/>
<gene>
    <name evidence="2" type="ORF">P153DRAFT_340064</name>
</gene>
<keyword evidence="3" id="KW-1185">Reference proteome</keyword>
<feature type="compositionally biased region" description="Low complexity" evidence="1">
    <location>
        <begin position="340"/>
        <end position="354"/>
    </location>
</feature>
<dbReference type="EMBL" id="ML977506">
    <property type="protein sequence ID" value="KAF2129322.1"/>
    <property type="molecule type" value="Genomic_DNA"/>
</dbReference>
<protein>
    <submittedName>
        <fullName evidence="2">Uncharacterized protein</fullName>
    </submittedName>
</protein>
<evidence type="ECO:0000313" key="3">
    <source>
        <dbReference type="Proteomes" id="UP000799771"/>
    </source>
</evidence>
<feature type="region of interest" description="Disordered" evidence="1">
    <location>
        <begin position="590"/>
        <end position="639"/>
    </location>
</feature>
<reference evidence="2" key="1">
    <citation type="journal article" date="2020" name="Stud. Mycol.">
        <title>101 Dothideomycetes genomes: a test case for predicting lifestyles and emergence of pathogens.</title>
        <authorList>
            <person name="Haridas S."/>
            <person name="Albert R."/>
            <person name="Binder M."/>
            <person name="Bloem J."/>
            <person name="Labutti K."/>
            <person name="Salamov A."/>
            <person name="Andreopoulos B."/>
            <person name="Baker S."/>
            <person name="Barry K."/>
            <person name="Bills G."/>
            <person name="Bluhm B."/>
            <person name="Cannon C."/>
            <person name="Castanera R."/>
            <person name="Culley D."/>
            <person name="Daum C."/>
            <person name="Ezra D."/>
            <person name="Gonzalez J."/>
            <person name="Henrissat B."/>
            <person name="Kuo A."/>
            <person name="Liang C."/>
            <person name="Lipzen A."/>
            <person name="Lutzoni F."/>
            <person name="Magnuson J."/>
            <person name="Mondo S."/>
            <person name="Nolan M."/>
            <person name="Ohm R."/>
            <person name="Pangilinan J."/>
            <person name="Park H.-J."/>
            <person name="Ramirez L."/>
            <person name="Alfaro M."/>
            <person name="Sun H."/>
            <person name="Tritt A."/>
            <person name="Yoshinaga Y."/>
            <person name="Zwiers L.-H."/>
            <person name="Turgeon B."/>
            <person name="Goodwin S."/>
            <person name="Spatafora J."/>
            <person name="Crous P."/>
            <person name="Grigoriev I."/>
        </authorList>
    </citation>
    <scope>NUCLEOTIDE SEQUENCE</scope>
    <source>
        <strain evidence="2">CBS 119687</strain>
    </source>
</reference>
<feature type="compositionally biased region" description="Basic and acidic residues" evidence="1">
    <location>
        <begin position="310"/>
        <end position="330"/>
    </location>
</feature>
<dbReference type="OrthoDB" id="3799259at2759"/>
<evidence type="ECO:0000256" key="1">
    <source>
        <dbReference type="SAM" id="MobiDB-lite"/>
    </source>
</evidence>
<organism evidence="2 3">
    <name type="scientific">Dothidotthia symphoricarpi CBS 119687</name>
    <dbReference type="NCBI Taxonomy" id="1392245"/>
    <lineage>
        <taxon>Eukaryota</taxon>
        <taxon>Fungi</taxon>
        <taxon>Dikarya</taxon>
        <taxon>Ascomycota</taxon>
        <taxon>Pezizomycotina</taxon>
        <taxon>Dothideomycetes</taxon>
        <taxon>Pleosporomycetidae</taxon>
        <taxon>Pleosporales</taxon>
        <taxon>Dothidotthiaceae</taxon>
        <taxon>Dothidotthia</taxon>
    </lineage>
</organism>
<feature type="region of interest" description="Disordered" evidence="1">
    <location>
        <begin position="306"/>
        <end position="423"/>
    </location>
</feature>
<dbReference type="RefSeq" id="XP_033523711.1">
    <property type="nucleotide sequence ID" value="XM_033665856.1"/>
</dbReference>
<sequence>MDPGSSISNIRDFFSRSDRQNLPPDLKRALTLLQLHTLEDLEQRFLSTDAFLKPWAVFRDSIFLLQPDAMTRTTEIFRSTEVGVRAHIGIKRLDILWFYTQFDEGTLRYDPRADKWTLEYTHDSTMYGVIDKSQWSVEEYEKHLYAWLLQEFKVGKVHNPWGFQYFELKSICAAWEDIFVPIINAVRASYSVKGRRHYGRLALFIENRSPSRLAFPEGNVGIPQAGLMSPTPFRVISVPKKRINSGGTTFFRQVAHTGVLTRKQYDDTEKELRDVYPQYGGLVERPRFKQKMGDWLAEQRARAAHRKAVEKHDEVQSFHPQVTERDDNEGPSKNATECFSQQSGRGSSRGSSRSPVKRYSDSIRRSLSLSIGQLSPSKSSKPILEPIRPTTPKESKFPRMPFGRYGSQTDPPKSPKQSPKSPLHGVTRQLYFFDADRVPEDPSLPVHCKAHQGSKSLNSIHPLLRPVQQQQNPSEQSVYTSIRNSNPFTENPPEEVKTQCSTDDSLFSPMGPLSAIPRPLYKPEPIKPKKSFHDSRIPSYEGTGYVDEISLTNLHNSRMNTAHPLSRLPAPIAPIPYAGHLRIASTDTYRDVPPKSVARPSQPPPHPVAWPGFESQDNLAPPPPPIPSKSPERWKSTGGHVAVPHSEQLLRENSHSILRIVSRENIRAALGGLSRESSEEDLAPQNSCVGPERTMSPESKKRALQTYNTHLFPRKEEQKVTPVGK</sequence>
<dbReference type="Proteomes" id="UP000799771">
    <property type="component" value="Unassembled WGS sequence"/>
</dbReference>
<accession>A0A6A6ABK2</accession>
<name>A0A6A6ABK2_9PLEO</name>